<dbReference type="RefSeq" id="WP_182708381.1">
    <property type="nucleotide sequence ID" value="NZ_JACJII010000001.1"/>
</dbReference>
<proteinExistence type="predicted"/>
<reference evidence="1 2" key="1">
    <citation type="submission" date="2020-08" db="EMBL/GenBank/DDBJ databases">
        <title>Sequencing the genomes of 1000 actinobacteria strains.</title>
        <authorList>
            <person name="Klenk H.-P."/>
        </authorList>
    </citation>
    <scope>NUCLEOTIDE SEQUENCE [LARGE SCALE GENOMIC DNA]</scope>
    <source>
        <strain evidence="1 2">DSM 45823</strain>
    </source>
</reference>
<dbReference type="EMBL" id="JACJII010000001">
    <property type="protein sequence ID" value="MBA9007999.1"/>
    <property type="molecule type" value="Genomic_DNA"/>
</dbReference>
<organism evidence="1 2">
    <name type="scientific">Thermomonospora cellulosilytica</name>
    <dbReference type="NCBI Taxonomy" id="1411118"/>
    <lineage>
        <taxon>Bacteria</taxon>
        <taxon>Bacillati</taxon>
        <taxon>Actinomycetota</taxon>
        <taxon>Actinomycetes</taxon>
        <taxon>Streptosporangiales</taxon>
        <taxon>Thermomonosporaceae</taxon>
        <taxon>Thermomonospora</taxon>
    </lineage>
</organism>
<accession>A0A7W3N5M9</accession>
<dbReference type="InterPro" id="IPR011009">
    <property type="entry name" value="Kinase-like_dom_sf"/>
</dbReference>
<dbReference type="AlphaFoldDB" id="A0A7W3N5M9"/>
<keyword evidence="2" id="KW-1185">Reference proteome</keyword>
<evidence type="ECO:0008006" key="3">
    <source>
        <dbReference type="Google" id="ProtNLM"/>
    </source>
</evidence>
<gene>
    <name evidence="1" type="ORF">HNR21_006881</name>
</gene>
<protein>
    <recommendedName>
        <fullName evidence="3">Aminoglycoside phosphotransferase</fullName>
    </recommendedName>
</protein>
<dbReference type="SUPFAM" id="SSF56112">
    <property type="entry name" value="Protein kinase-like (PK-like)"/>
    <property type="match status" value="1"/>
</dbReference>
<sequence>MDTTEVDTVLDRLLAQHGASLAERLPIRVWERSGVERLRLGDGTTVVFKYAEGPFADEHIALDIAQGAGLPVPRRLAVVRRPDLLGMFLEDLGPALREATDDDGAGLAVAVHQVTATGVLPVLNARRLAAMPRAIVARLSRINGDATGLEAARALDEAATGRAAGTGLPPFGLCHSEWHPTSVHVGETGVHLLDLARAFHGPGLLDLASWQGTVTVPDPDRLTGLIEAYIAAGGPETARTDRGGLPAARWALGWHRVWAADWFTHQMAIGWAAGAEETWMNAITRHLTDAADLLDA</sequence>
<evidence type="ECO:0000313" key="1">
    <source>
        <dbReference type="EMBL" id="MBA9007999.1"/>
    </source>
</evidence>
<comment type="caution">
    <text evidence="1">The sequence shown here is derived from an EMBL/GenBank/DDBJ whole genome shotgun (WGS) entry which is preliminary data.</text>
</comment>
<name>A0A7W3N5M9_9ACTN</name>
<dbReference type="Proteomes" id="UP000539313">
    <property type="component" value="Unassembled WGS sequence"/>
</dbReference>
<evidence type="ECO:0000313" key="2">
    <source>
        <dbReference type="Proteomes" id="UP000539313"/>
    </source>
</evidence>